<organism evidence="4 5">
    <name type="scientific">Meripilus lineatus</name>
    <dbReference type="NCBI Taxonomy" id="2056292"/>
    <lineage>
        <taxon>Eukaryota</taxon>
        <taxon>Fungi</taxon>
        <taxon>Dikarya</taxon>
        <taxon>Basidiomycota</taxon>
        <taxon>Agaricomycotina</taxon>
        <taxon>Agaricomycetes</taxon>
        <taxon>Polyporales</taxon>
        <taxon>Meripilaceae</taxon>
        <taxon>Meripilus</taxon>
    </lineage>
</organism>
<keyword evidence="3" id="KW-0732">Signal</keyword>
<keyword evidence="2" id="KW-0812">Transmembrane</keyword>
<gene>
    <name evidence="4" type="ORF">NLI96_g7281</name>
</gene>
<evidence type="ECO:0000256" key="3">
    <source>
        <dbReference type="SAM" id="SignalP"/>
    </source>
</evidence>
<comment type="caution">
    <text evidence="4">The sequence shown here is derived from an EMBL/GenBank/DDBJ whole genome shotgun (WGS) entry which is preliminary data.</text>
</comment>
<feature type="compositionally biased region" description="Basic and acidic residues" evidence="1">
    <location>
        <begin position="392"/>
        <end position="404"/>
    </location>
</feature>
<feature type="transmembrane region" description="Helical" evidence="2">
    <location>
        <begin position="260"/>
        <end position="277"/>
    </location>
</feature>
<dbReference type="AlphaFoldDB" id="A0AAD5UZF3"/>
<dbReference type="Gene3D" id="2.60.120.260">
    <property type="entry name" value="Galactose-binding domain-like"/>
    <property type="match status" value="1"/>
</dbReference>
<proteinExistence type="predicted"/>
<feature type="signal peptide" evidence="3">
    <location>
        <begin position="1"/>
        <end position="21"/>
    </location>
</feature>
<keyword evidence="2" id="KW-0472">Membrane</keyword>
<sequence>MNYPLPKVILLLSLLVHIAAGHHNITVDDADLPVKYTGRWVNSTNDPFSFKGRYMATQDPEARATFTFTGISVYYVSPLFAGFEPPVSTLLSLDGGPPVWINLTAPSSALGENPSRIKLRKRDLSVTNYDLRWGRTRLPNGTHTLTIFPGTSPSGQVGTWGIVDGFVYTSAQAAVDPVTPLPIPASTTIPISVPISSISNTLSSSSSLSSNTENAIPTVRGVPSARFTRAQKGGIAGGTIGGVLLATALGVWAYIKRHQLLYFLGLLAAILLGWFLFKSRRFVFRCGQDLPPTEISLFLTEELEPKDFQEKSEDELNDLEPGEVGTRILVWRKFNVSNMKPEFEITIPCVTGRKSPGKPRLGFGTVEDQEREKVIYCPNKESAPANLMPDGSWERAEGHGERRPPIIASNMSGRSRRIALGVFDTSSTDLYPITVIENLANDASFESQNRLRIHAFRSQNYRDGLYGSTLLEDIDGDRLTPPGGILITDLSPLTTWELKALEGGRLRLMIGKNKSRDVKRFNHECLLSKEARGTREESAEALLSDPQNHGHDAV</sequence>
<evidence type="ECO:0000256" key="1">
    <source>
        <dbReference type="SAM" id="MobiDB-lite"/>
    </source>
</evidence>
<evidence type="ECO:0000256" key="2">
    <source>
        <dbReference type="SAM" id="Phobius"/>
    </source>
</evidence>
<feature type="region of interest" description="Disordered" evidence="1">
    <location>
        <begin position="386"/>
        <end position="408"/>
    </location>
</feature>
<protein>
    <submittedName>
        <fullName evidence="4">Uncharacterized protein</fullName>
    </submittedName>
</protein>
<keyword evidence="2" id="KW-1133">Transmembrane helix</keyword>
<feature type="transmembrane region" description="Helical" evidence="2">
    <location>
        <begin position="234"/>
        <end position="255"/>
    </location>
</feature>
<accession>A0AAD5UZF3</accession>
<dbReference type="Proteomes" id="UP001212997">
    <property type="component" value="Unassembled WGS sequence"/>
</dbReference>
<reference evidence="4" key="1">
    <citation type="submission" date="2022-07" db="EMBL/GenBank/DDBJ databases">
        <title>Genome Sequence of Physisporinus lineatus.</title>
        <authorList>
            <person name="Buettner E."/>
        </authorList>
    </citation>
    <scope>NUCLEOTIDE SEQUENCE</scope>
    <source>
        <strain evidence="4">VT162</strain>
    </source>
</reference>
<feature type="chain" id="PRO_5042030572" evidence="3">
    <location>
        <begin position="22"/>
        <end position="554"/>
    </location>
</feature>
<keyword evidence="5" id="KW-1185">Reference proteome</keyword>
<dbReference type="EMBL" id="JANAWD010000294">
    <property type="protein sequence ID" value="KAJ3481986.1"/>
    <property type="molecule type" value="Genomic_DNA"/>
</dbReference>
<evidence type="ECO:0000313" key="4">
    <source>
        <dbReference type="EMBL" id="KAJ3481986.1"/>
    </source>
</evidence>
<evidence type="ECO:0000313" key="5">
    <source>
        <dbReference type="Proteomes" id="UP001212997"/>
    </source>
</evidence>
<name>A0AAD5UZF3_9APHY</name>